<evidence type="ECO:0000256" key="1">
    <source>
        <dbReference type="SAM" id="MobiDB-lite"/>
    </source>
</evidence>
<evidence type="ECO:0008006" key="4">
    <source>
        <dbReference type="Google" id="ProtNLM"/>
    </source>
</evidence>
<dbReference type="Pfam" id="PF13671">
    <property type="entry name" value="AAA_33"/>
    <property type="match status" value="1"/>
</dbReference>
<dbReference type="PANTHER" id="PTHR10285">
    <property type="entry name" value="URIDINE KINASE"/>
    <property type="match status" value="1"/>
</dbReference>
<organism evidence="2 3">
    <name type="scientific">Arsenicicoccus piscis</name>
    <dbReference type="NCBI Taxonomy" id="673954"/>
    <lineage>
        <taxon>Bacteria</taxon>
        <taxon>Bacillati</taxon>
        <taxon>Actinomycetota</taxon>
        <taxon>Actinomycetes</taxon>
        <taxon>Micrococcales</taxon>
        <taxon>Intrasporangiaceae</taxon>
        <taxon>Arsenicicoccus</taxon>
    </lineage>
</organism>
<dbReference type="SUPFAM" id="SSF52540">
    <property type="entry name" value="P-loop containing nucleoside triphosphate hydrolases"/>
    <property type="match status" value="1"/>
</dbReference>
<accession>A0ABQ6HPI8</accession>
<evidence type="ECO:0000313" key="3">
    <source>
        <dbReference type="Proteomes" id="UP001157109"/>
    </source>
</evidence>
<proteinExistence type="predicted"/>
<dbReference type="EMBL" id="BSUJ01000001">
    <property type="protein sequence ID" value="GMA20381.1"/>
    <property type="molecule type" value="Genomic_DNA"/>
</dbReference>
<name>A0ABQ6HPI8_9MICO</name>
<protein>
    <recommendedName>
        <fullName evidence="4">ATP-binding protein</fullName>
    </recommendedName>
</protein>
<dbReference type="Proteomes" id="UP001157109">
    <property type="component" value="Unassembled WGS sequence"/>
</dbReference>
<sequence>MVVPVQLVRATTGCPRRAGVPPNDSPRSSTRSARSRPREGAAARVVVVCGPSGAGKSRLCERLTQRHGWPIVRLDDFYLDGDDPRLPIGQLGIPDWDDPASWDLVGAVAVLAELVHTGSARLPVYDISASRRVGEHELQARPTDYVLAEGIFAAEAIAVLRQEGLLADAWCVCRDPRLTFWLRLARDLREHRKPPLTLWRRGLLLKRQEPEVIARQRRLGATPLTPRRAESRAEALARR</sequence>
<dbReference type="Gene3D" id="3.40.50.300">
    <property type="entry name" value="P-loop containing nucleotide triphosphate hydrolases"/>
    <property type="match status" value="1"/>
</dbReference>
<gene>
    <name evidence="2" type="ORF">GCM10025862_24020</name>
</gene>
<dbReference type="InterPro" id="IPR027417">
    <property type="entry name" value="P-loop_NTPase"/>
</dbReference>
<evidence type="ECO:0000313" key="2">
    <source>
        <dbReference type="EMBL" id="GMA20381.1"/>
    </source>
</evidence>
<feature type="region of interest" description="Disordered" evidence="1">
    <location>
        <begin position="12"/>
        <end position="39"/>
    </location>
</feature>
<keyword evidence="3" id="KW-1185">Reference proteome</keyword>
<reference evidence="3" key="1">
    <citation type="journal article" date="2019" name="Int. J. Syst. Evol. Microbiol.">
        <title>The Global Catalogue of Microorganisms (GCM) 10K type strain sequencing project: providing services to taxonomists for standard genome sequencing and annotation.</title>
        <authorList>
            <consortium name="The Broad Institute Genomics Platform"/>
            <consortium name="The Broad Institute Genome Sequencing Center for Infectious Disease"/>
            <person name="Wu L."/>
            <person name="Ma J."/>
        </authorList>
    </citation>
    <scope>NUCLEOTIDE SEQUENCE [LARGE SCALE GENOMIC DNA]</scope>
    <source>
        <strain evidence="3">NBRC 105830</strain>
    </source>
</reference>
<comment type="caution">
    <text evidence="2">The sequence shown here is derived from an EMBL/GenBank/DDBJ whole genome shotgun (WGS) entry which is preliminary data.</text>
</comment>